<organism evidence="1 2">
    <name type="scientific">Kiloniella antarctica</name>
    <dbReference type="NCBI Taxonomy" id="1550907"/>
    <lineage>
        <taxon>Bacteria</taxon>
        <taxon>Pseudomonadati</taxon>
        <taxon>Pseudomonadota</taxon>
        <taxon>Alphaproteobacteria</taxon>
        <taxon>Rhodospirillales</taxon>
        <taxon>Kiloniellaceae</taxon>
        <taxon>Kiloniella</taxon>
    </lineage>
</organism>
<evidence type="ECO:0000313" key="1">
    <source>
        <dbReference type="EMBL" id="MFD2206654.1"/>
    </source>
</evidence>
<gene>
    <name evidence="1" type="ORF">ACFSKO_13555</name>
</gene>
<accession>A0ABW5BP47</accession>
<evidence type="ECO:0000313" key="2">
    <source>
        <dbReference type="Proteomes" id="UP001597294"/>
    </source>
</evidence>
<keyword evidence="2" id="KW-1185">Reference proteome</keyword>
<reference evidence="2" key="1">
    <citation type="journal article" date="2019" name="Int. J. Syst. Evol. Microbiol.">
        <title>The Global Catalogue of Microorganisms (GCM) 10K type strain sequencing project: providing services to taxonomists for standard genome sequencing and annotation.</title>
        <authorList>
            <consortium name="The Broad Institute Genomics Platform"/>
            <consortium name="The Broad Institute Genome Sequencing Center for Infectious Disease"/>
            <person name="Wu L."/>
            <person name="Ma J."/>
        </authorList>
    </citation>
    <scope>NUCLEOTIDE SEQUENCE [LARGE SCALE GENOMIC DNA]</scope>
    <source>
        <strain evidence="2">CGMCC 4.7192</strain>
    </source>
</reference>
<comment type="caution">
    <text evidence="1">The sequence shown here is derived from an EMBL/GenBank/DDBJ whole genome shotgun (WGS) entry which is preliminary data.</text>
</comment>
<dbReference type="EMBL" id="JBHUII010000006">
    <property type="protein sequence ID" value="MFD2206654.1"/>
    <property type="molecule type" value="Genomic_DNA"/>
</dbReference>
<protein>
    <submittedName>
        <fullName evidence="1">Uncharacterized protein</fullName>
    </submittedName>
</protein>
<sequence>MTISKFIFKNNSEILNQFNTGLEDAIEIVAKDAFEAGQILQGMDGGNSFNEIRDEGLGRGADEIIPATDEEIAEYLQD</sequence>
<dbReference type="Proteomes" id="UP001597294">
    <property type="component" value="Unassembled WGS sequence"/>
</dbReference>
<proteinExistence type="predicted"/>
<dbReference type="RefSeq" id="WP_380252496.1">
    <property type="nucleotide sequence ID" value="NZ_JBHUII010000006.1"/>
</dbReference>
<name>A0ABW5BP47_9PROT</name>